<accession>A0A9W4XQE2</accession>
<protein>
    <submittedName>
        <fullName evidence="1">Uncharacterized protein</fullName>
    </submittedName>
</protein>
<reference evidence="1" key="1">
    <citation type="submission" date="2023-01" db="EMBL/GenBank/DDBJ databases">
        <authorList>
            <person name="Van Ghelder C."/>
            <person name="Rancurel C."/>
        </authorList>
    </citation>
    <scope>NUCLEOTIDE SEQUENCE</scope>
    <source>
        <strain evidence="1">CNCM I-4278</strain>
    </source>
</reference>
<gene>
    <name evidence="1" type="ORF">PDIGIT_LOCUS12992</name>
</gene>
<keyword evidence="2" id="KW-1185">Reference proteome</keyword>
<evidence type="ECO:0000313" key="1">
    <source>
        <dbReference type="EMBL" id="CAI6339828.1"/>
    </source>
</evidence>
<dbReference type="EMBL" id="CAOQHR010000009">
    <property type="protein sequence ID" value="CAI6339828.1"/>
    <property type="molecule type" value="Genomic_DNA"/>
</dbReference>
<dbReference type="Proteomes" id="UP001152607">
    <property type="component" value="Unassembled WGS sequence"/>
</dbReference>
<evidence type="ECO:0000313" key="2">
    <source>
        <dbReference type="Proteomes" id="UP001152607"/>
    </source>
</evidence>
<dbReference type="AlphaFoldDB" id="A0A9W4XQE2"/>
<organism evidence="1 2">
    <name type="scientific">Periconia digitata</name>
    <dbReference type="NCBI Taxonomy" id="1303443"/>
    <lineage>
        <taxon>Eukaryota</taxon>
        <taxon>Fungi</taxon>
        <taxon>Dikarya</taxon>
        <taxon>Ascomycota</taxon>
        <taxon>Pezizomycotina</taxon>
        <taxon>Dothideomycetes</taxon>
        <taxon>Pleosporomycetidae</taxon>
        <taxon>Pleosporales</taxon>
        <taxon>Massarineae</taxon>
        <taxon>Periconiaceae</taxon>
        <taxon>Periconia</taxon>
    </lineage>
</organism>
<name>A0A9W4XQE2_9PLEO</name>
<comment type="caution">
    <text evidence="1">The sequence shown here is derived from an EMBL/GenBank/DDBJ whole genome shotgun (WGS) entry which is preliminary data.</text>
</comment>
<sequence length="150" mass="16925">MLESHHSAPTVESEERYVELFQEQLRALRYYFRLVVTGDGVRGTALEGIPARYPSHKAKLASKLNEIVGDLASQKVKKIIREQCFEPLLDLVVELIVVLRIPPDQRVLILDGMPADETGSSLLWSEYMSLESHCDDAQHAAYTTHPRPLA</sequence>
<proteinExistence type="predicted"/>